<evidence type="ECO:0000313" key="1">
    <source>
        <dbReference type="EMBL" id="BAU83326.1"/>
    </source>
</evidence>
<dbReference type="AlphaFoldDB" id="A0A160NYR9"/>
<dbReference type="Proteomes" id="UP000217676">
    <property type="component" value="Chromosome"/>
</dbReference>
<proteinExistence type="predicted"/>
<accession>A0A160NYR9</accession>
<dbReference type="EMBL" id="AP017424">
    <property type="protein sequence ID" value="BAU83326.1"/>
    <property type="molecule type" value="Genomic_DNA"/>
</dbReference>
<evidence type="ECO:0000313" key="2">
    <source>
        <dbReference type="Proteomes" id="UP000217676"/>
    </source>
</evidence>
<dbReference type="KEGG" id="slau:SLA_2399"/>
<gene>
    <name evidence="1" type="ORF">SLA_2399</name>
</gene>
<keyword evidence="2" id="KW-1185">Reference proteome</keyword>
<reference evidence="1 2" key="1">
    <citation type="journal article" date="2016" name="Genome Announc.">
        <title>Complete Genome Sequence of Thiostrepton-Producing Streptomyces laurentii ATCC 31255.</title>
        <authorList>
            <person name="Doi K."/>
            <person name="Fujino Y."/>
            <person name="Nagayoshi Y."/>
            <person name="Ohshima T."/>
            <person name="Ogata S."/>
        </authorList>
    </citation>
    <scope>NUCLEOTIDE SEQUENCE [LARGE SCALE GENOMIC DNA]</scope>
    <source>
        <strain evidence="1 2">ATCC 31255</strain>
    </source>
</reference>
<sequence>MTDRTHLPQPDDALRRARHDEAVRTGLLWIADRIAARRPHVFMTASGREAIALSAAYEQHPADETAAETLERELLLRMPHVDSPFTRADYALVLRRAAGRDDA</sequence>
<name>A0A160NYR9_STRLU</name>
<organism evidence="1 2">
    <name type="scientific">Streptomyces laurentii</name>
    <dbReference type="NCBI Taxonomy" id="39478"/>
    <lineage>
        <taxon>Bacteria</taxon>
        <taxon>Bacillati</taxon>
        <taxon>Actinomycetota</taxon>
        <taxon>Actinomycetes</taxon>
        <taxon>Kitasatosporales</taxon>
        <taxon>Streptomycetaceae</taxon>
        <taxon>Streptomyces</taxon>
    </lineage>
</organism>
<protein>
    <submittedName>
        <fullName evidence="1">Uncharacterized protein</fullName>
    </submittedName>
</protein>